<evidence type="ECO:0000313" key="3">
    <source>
        <dbReference type="Proteomes" id="UP000050761"/>
    </source>
</evidence>
<dbReference type="OrthoDB" id="275509at2759"/>
<evidence type="ECO:0000259" key="1">
    <source>
        <dbReference type="Pfam" id="PF11838"/>
    </source>
</evidence>
<dbReference type="EMBL" id="UZAH01005275">
    <property type="protein sequence ID" value="VDO28913.1"/>
    <property type="molecule type" value="Genomic_DNA"/>
</dbReference>
<accession>A0A183F9M3</accession>
<dbReference type="Pfam" id="PF11838">
    <property type="entry name" value="ERAP1_C"/>
    <property type="match status" value="1"/>
</dbReference>
<evidence type="ECO:0000313" key="4">
    <source>
        <dbReference type="WBParaSite" id="HPBE_0000286501-mRNA-1"/>
    </source>
</evidence>
<dbReference type="Gene3D" id="1.25.50.20">
    <property type="match status" value="1"/>
</dbReference>
<dbReference type="WBParaSite" id="HPBE_0000286501-mRNA-1">
    <property type="protein sequence ID" value="HPBE_0000286501-mRNA-1"/>
    <property type="gene ID" value="HPBE_0000286501"/>
</dbReference>
<evidence type="ECO:0000313" key="2">
    <source>
        <dbReference type="EMBL" id="VDO28913.1"/>
    </source>
</evidence>
<reference evidence="2 3" key="1">
    <citation type="submission" date="2018-11" db="EMBL/GenBank/DDBJ databases">
        <authorList>
            <consortium name="Pathogen Informatics"/>
        </authorList>
    </citation>
    <scope>NUCLEOTIDE SEQUENCE [LARGE SCALE GENOMIC DNA]</scope>
</reference>
<accession>A0A3P7VA18</accession>
<feature type="domain" description="ERAP1-like C-terminal" evidence="1">
    <location>
        <begin position="2"/>
        <end position="88"/>
    </location>
</feature>
<name>A0A183F9M3_HELPZ</name>
<keyword evidence="3" id="KW-1185">Reference proteome</keyword>
<sequence length="91" mass="10359">MRAGCTETIAKASSLFADHVKSKRPLHPDLRLCIFTSVLRNGGEEQYNQLLNIYETAGFPEVERNCITALAQTQDRNLLQRLFKYSIQDLS</sequence>
<dbReference type="Proteomes" id="UP000050761">
    <property type="component" value="Unassembled WGS sequence"/>
</dbReference>
<organism evidence="3 4">
    <name type="scientific">Heligmosomoides polygyrus</name>
    <name type="common">Parasitic roundworm</name>
    <dbReference type="NCBI Taxonomy" id="6339"/>
    <lineage>
        <taxon>Eukaryota</taxon>
        <taxon>Metazoa</taxon>
        <taxon>Ecdysozoa</taxon>
        <taxon>Nematoda</taxon>
        <taxon>Chromadorea</taxon>
        <taxon>Rhabditida</taxon>
        <taxon>Rhabditina</taxon>
        <taxon>Rhabditomorpha</taxon>
        <taxon>Strongyloidea</taxon>
        <taxon>Heligmosomidae</taxon>
        <taxon>Heligmosomoides</taxon>
    </lineage>
</organism>
<proteinExistence type="predicted"/>
<dbReference type="AlphaFoldDB" id="A0A183F9M3"/>
<reference evidence="4" key="2">
    <citation type="submission" date="2019-09" db="UniProtKB">
        <authorList>
            <consortium name="WormBaseParasite"/>
        </authorList>
    </citation>
    <scope>IDENTIFICATION</scope>
</reference>
<gene>
    <name evidence="2" type="ORF">HPBE_LOCUS2866</name>
</gene>
<protein>
    <submittedName>
        <fullName evidence="4">ERAP1_C domain-containing protein</fullName>
    </submittedName>
</protein>
<dbReference type="InterPro" id="IPR024571">
    <property type="entry name" value="ERAP1-like_C_dom"/>
</dbReference>